<dbReference type="EMBL" id="CAJNXB010004693">
    <property type="protein sequence ID" value="CAF3388405.1"/>
    <property type="molecule type" value="Genomic_DNA"/>
</dbReference>
<organism evidence="3 8">
    <name type="scientific">Rotaria socialis</name>
    <dbReference type="NCBI Taxonomy" id="392032"/>
    <lineage>
        <taxon>Eukaryota</taxon>
        <taxon>Metazoa</taxon>
        <taxon>Spiralia</taxon>
        <taxon>Gnathifera</taxon>
        <taxon>Rotifera</taxon>
        <taxon>Eurotatoria</taxon>
        <taxon>Bdelloidea</taxon>
        <taxon>Philodinida</taxon>
        <taxon>Philodinidae</taxon>
        <taxon>Rotaria</taxon>
    </lineage>
</organism>
<accession>A0A818CFH4</accession>
<dbReference type="EMBL" id="CAJNYT010001630">
    <property type="protein sequence ID" value="CAF3422513.1"/>
    <property type="molecule type" value="Genomic_DNA"/>
</dbReference>
<feature type="compositionally biased region" description="Polar residues" evidence="1">
    <location>
        <begin position="1"/>
        <end position="22"/>
    </location>
</feature>
<proteinExistence type="predicted"/>
<evidence type="ECO:0000313" key="2">
    <source>
        <dbReference type="EMBL" id="CAF3388405.1"/>
    </source>
</evidence>
<evidence type="ECO:0000313" key="9">
    <source>
        <dbReference type="Proteomes" id="UP000663873"/>
    </source>
</evidence>
<evidence type="ECO:0000313" key="3">
    <source>
        <dbReference type="EMBL" id="CAF3422513.1"/>
    </source>
</evidence>
<gene>
    <name evidence="3" type="ORF">GRG538_LOCUS11902</name>
    <name evidence="4" type="ORF">KIK155_LOCUS17076</name>
    <name evidence="6" type="ORF">QYT958_LOCUS15201</name>
    <name evidence="2" type="ORF">TIS948_LOCUS26605</name>
    <name evidence="7" type="ORF">TOA249_LOCUS14506</name>
    <name evidence="5" type="ORF">UJA718_LOCUS5155</name>
</gene>
<dbReference type="EMBL" id="CAJNYV010003030">
    <property type="protein sequence ID" value="CAF3523889.1"/>
    <property type="molecule type" value="Genomic_DNA"/>
</dbReference>
<dbReference type="CDD" id="cd07067">
    <property type="entry name" value="HP_PGM_like"/>
    <property type="match status" value="1"/>
</dbReference>
<dbReference type="EMBL" id="CAJOBR010002091">
    <property type="protein sequence ID" value="CAF4656385.1"/>
    <property type="molecule type" value="Genomic_DNA"/>
</dbReference>
<name>A0A818CFH4_9BILA</name>
<dbReference type="Proteomes" id="UP000663838">
    <property type="component" value="Unassembled WGS sequence"/>
</dbReference>
<evidence type="ECO:0000313" key="5">
    <source>
        <dbReference type="EMBL" id="CAF4178502.1"/>
    </source>
</evidence>
<dbReference type="AlphaFoldDB" id="A0A818CFH4"/>
<dbReference type="EMBL" id="CAJOBS010000902">
    <property type="protein sequence ID" value="CAF4658028.1"/>
    <property type="molecule type" value="Genomic_DNA"/>
</dbReference>
<keyword evidence="9" id="KW-1185">Reference proteome</keyword>
<dbReference type="Proteomes" id="UP000663865">
    <property type="component" value="Unassembled WGS sequence"/>
</dbReference>
<dbReference type="InterPro" id="IPR013078">
    <property type="entry name" value="His_Pase_superF_clade-1"/>
</dbReference>
<dbReference type="InterPro" id="IPR029033">
    <property type="entry name" value="His_PPase_superfam"/>
</dbReference>
<dbReference type="OrthoDB" id="414418at2759"/>
<comment type="caution">
    <text evidence="3">The sequence shown here is derived from an EMBL/GenBank/DDBJ whole genome shotgun (WGS) entry which is preliminary data.</text>
</comment>
<evidence type="ECO:0000313" key="4">
    <source>
        <dbReference type="EMBL" id="CAF3523889.1"/>
    </source>
</evidence>
<evidence type="ECO:0000313" key="8">
    <source>
        <dbReference type="Proteomes" id="UP000663872"/>
    </source>
</evidence>
<sequence length="376" mass="43816">MTESSNNANSLRTGEESPWNNSIDKRQPVVEKLIPIKIIPIKSDDVFHISLQSPAKTQKENKNKTLTRGNKPTDRTRSQSSTGSTNYHLERYHHHYRHHHHSHHPHHEQQRQQVQQPAQPLDQCDMRLFIIRHGERVDRYFGSNWFMSAFDQFGQYRPYHTNLPPDLPYRLNPYFWALDTPLTRDGLNAAEHVGRVLNMNKYKPSYVYSSPAMRCIFTTYQILKGLGLERKLAIRIEPGLLELGAARFGMHIFLKSIDWYNYGINVDLSYQPIISTVAPVEREDEYYLRSKCVVREIEQRHENGDSSLDNILIVAHATSPDTLTWDLVGRQPNVYDLFALSLNIGYLQMVITERKKQNKLWSLTQIPLQSATIKWV</sequence>
<evidence type="ECO:0000256" key="1">
    <source>
        <dbReference type="SAM" id="MobiDB-lite"/>
    </source>
</evidence>
<feature type="region of interest" description="Disordered" evidence="1">
    <location>
        <begin position="52"/>
        <end position="119"/>
    </location>
</feature>
<dbReference type="PANTHER" id="PTHR16469:SF27">
    <property type="entry name" value="UBIQUITIN-ASSOCIATED AND SH3 DOMAIN-CONTAINING BA-RELATED"/>
    <property type="match status" value="1"/>
</dbReference>
<reference evidence="3" key="1">
    <citation type="submission" date="2021-02" db="EMBL/GenBank/DDBJ databases">
        <authorList>
            <person name="Nowell W R."/>
        </authorList>
    </citation>
    <scope>NUCLEOTIDE SEQUENCE</scope>
</reference>
<feature type="compositionally biased region" description="Basic residues" evidence="1">
    <location>
        <begin position="91"/>
        <end position="106"/>
    </location>
</feature>
<evidence type="ECO:0000313" key="7">
    <source>
        <dbReference type="EMBL" id="CAF4658028.1"/>
    </source>
</evidence>
<feature type="region of interest" description="Disordered" evidence="1">
    <location>
        <begin position="1"/>
        <end position="23"/>
    </location>
</feature>
<dbReference type="EMBL" id="CAJOBP010000438">
    <property type="protein sequence ID" value="CAF4178502.1"/>
    <property type="molecule type" value="Genomic_DNA"/>
</dbReference>
<dbReference type="SUPFAM" id="SSF53254">
    <property type="entry name" value="Phosphoglycerate mutase-like"/>
    <property type="match status" value="1"/>
</dbReference>
<dbReference type="Proteomes" id="UP000663848">
    <property type="component" value="Unassembled WGS sequence"/>
</dbReference>
<protein>
    <submittedName>
        <fullName evidence="3">Uncharacterized protein</fullName>
    </submittedName>
</protein>
<dbReference type="InterPro" id="IPR051710">
    <property type="entry name" value="Phosphatase_SH3-domain"/>
</dbReference>
<dbReference type="Gene3D" id="3.40.50.1240">
    <property type="entry name" value="Phosphoglycerate mutase-like"/>
    <property type="match status" value="1"/>
</dbReference>
<dbReference type="PANTHER" id="PTHR16469">
    <property type="entry name" value="UBIQUITIN-ASSOCIATED AND SH3 DOMAIN-CONTAINING BA-RELATED"/>
    <property type="match status" value="1"/>
</dbReference>
<dbReference type="Proteomes" id="UP000663873">
    <property type="component" value="Unassembled WGS sequence"/>
</dbReference>
<dbReference type="Proteomes" id="UP000663872">
    <property type="component" value="Unassembled WGS sequence"/>
</dbReference>
<dbReference type="Proteomes" id="UP000663825">
    <property type="component" value="Unassembled WGS sequence"/>
</dbReference>
<evidence type="ECO:0000313" key="6">
    <source>
        <dbReference type="EMBL" id="CAF4656385.1"/>
    </source>
</evidence>
<dbReference type="Pfam" id="PF00300">
    <property type="entry name" value="His_Phos_1"/>
    <property type="match status" value="1"/>
</dbReference>